<comment type="caution">
    <text evidence="3">The sequence shown here is derived from an EMBL/GenBank/DDBJ whole genome shotgun (WGS) entry which is preliminary data.</text>
</comment>
<keyword evidence="1" id="KW-0500">Molybdenum</keyword>
<accession>M5IQD5</accession>
<dbReference type="Proteomes" id="UP000011939">
    <property type="component" value="Unassembled WGS sequence"/>
</dbReference>
<evidence type="ECO:0000313" key="3">
    <source>
        <dbReference type="EMBL" id="EKU10513.1"/>
    </source>
</evidence>
<dbReference type="InterPro" id="IPR019546">
    <property type="entry name" value="TAT_signal_bac_arc"/>
</dbReference>
<evidence type="ECO:0008006" key="5">
    <source>
        <dbReference type="Google" id="ProtNLM"/>
    </source>
</evidence>
<feature type="chain" id="PRO_5004067852" description="Twin-arginine translocation signal domain-containing protein" evidence="2">
    <location>
        <begin position="25"/>
        <end position="42"/>
    </location>
</feature>
<evidence type="ECO:0000256" key="2">
    <source>
        <dbReference type="SAM" id="SignalP"/>
    </source>
</evidence>
<dbReference type="NCBIfam" id="TIGR01409">
    <property type="entry name" value="TAT_signal_seq"/>
    <property type="match status" value="1"/>
</dbReference>
<gene>
    <name evidence="3" type="ORF">CSUNSWCD_839</name>
</gene>
<proteinExistence type="predicted"/>
<keyword evidence="2" id="KW-0732">Signal</keyword>
<protein>
    <recommendedName>
        <fullName evidence="5">Twin-arginine translocation signal domain-containing protein</fullName>
    </recommendedName>
</protein>
<feature type="signal peptide" evidence="2">
    <location>
        <begin position="1"/>
        <end position="24"/>
    </location>
</feature>
<sequence length="42" mass="4317">MKRRNFLKFAAVSGAVALPGTLNAASQNADKISQNKSLGGAL</sequence>
<organism evidence="3 4">
    <name type="scientific">Campylobacter showae CSUNSWCD</name>
    <dbReference type="NCBI Taxonomy" id="1244083"/>
    <lineage>
        <taxon>Bacteria</taxon>
        <taxon>Pseudomonadati</taxon>
        <taxon>Campylobacterota</taxon>
        <taxon>Epsilonproteobacteria</taxon>
        <taxon>Campylobacterales</taxon>
        <taxon>Campylobacteraceae</taxon>
        <taxon>Campylobacter</taxon>
    </lineage>
</organism>
<dbReference type="PATRIC" id="fig|1244083.3.peg.2083"/>
<dbReference type="AlphaFoldDB" id="M5IQD5"/>
<dbReference type="EMBL" id="AMZQ01000012">
    <property type="protein sequence ID" value="EKU10513.1"/>
    <property type="molecule type" value="Genomic_DNA"/>
</dbReference>
<evidence type="ECO:0000313" key="4">
    <source>
        <dbReference type="Proteomes" id="UP000011939"/>
    </source>
</evidence>
<evidence type="ECO:0000256" key="1">
    <source>
        <dbReference type="ARBA" id="ARBA00022505"/>
    </source>
</evidence>
<reference evidence="3 4" key="1">
    <citation type="journal article" date="2013" name="Genome Announc.">
        <title>Genome Sequence of Campylobacter showae UNSWCD, Isolated from a Patient with Crohn's Disease.</title>
        <authorList>
            <person name="Tay A.P."/>
            <person name="Kaakoush N.O."/>
            <person name="Deshpande N.P."/>
            <person name="Chen Z."/>
            <person name="Mitchell H."/>
            <person name="Wilkins M.R."/>
        </authorList>
    </citation>
    <scope>NUCLEOTIDE SEQUENCE [LARGE SCALE GENOMIC DNA]</scope>
    <source>
        <strain evidence="3 4">CSUNSWCD</strain>
    </source>
</reference>
<name>M5IQD5_9BACT</name>
<dbReference type="STRING" id="1244083.CSUNSWCD_839"/>
<dbReference type="Pfam" id="PF10518">
    <property type="entry name" value="TAT_signal"/>
    <property type="match status" value="1"/>
</dbReference>